<organism evidence="1 2">
    <name type="scientific">Rhodococcus olei</name>
    <dbReference type="NCBI Taxonomy" id="2161675"/>
    <lineage>
        <taxon>Bacteria</taxon>
        <taxon>Bacillati</taxon>
        <taxon>Actinomycetota</taxon>
        <taxon>Actinomycetes</taxon>
        <taxon>Mycobacteriales</taxon>
        <taxon>Nocardiaceae</taxon>
        <taxon>Rhodococcus</taxon>
    </lineage>
</organism>
<keyword evidence="2" id="KW-1185">Reference proteome</keyword>
<protein>
    <submittedName>
        <fullName evidence="1">Uncharacterized protein</fullName>
    </submittedName>
</protein>
<accession>A0ABP8PMZ3</accession>
<sequence>MVNGQLMEMNRIDLDVLDGAEEIWAVTGEDRIWPHNFHVVDGCASVPHRGIGRVLLSSVLPEDFTGEFAQCAPVLGRGRTSGVGGPVHPARW</sequence>
<evidence type="ECO:0000313" key="1">
    <source>
        <dbReference type="EMBL" id="GAA4488545.1"/>
    </source>
</evidence>
<comment type="caution">
    <text evidence="1">The sequence shown here is derived from an EMBL/GenBank/DDBJ whole genome shotgun (WGS) entry which is preliminary data.</text>
</comment>
<dbReference type="Proteomes" id="UP001501183">
    <property type="component" value="Unassembled WGS sequence"/>
</dbReference>
<proteinExistence type="predicted"/>
<dbReference type="EMBL" id="BAABFB010000072">
    <property type="protein sequence ID" value="GAA4488545.1"/>
    <property type="molecule type" value="Genomic_DNA"/>
</dbReference>
<reference evidence="2" key="1">
    <citation type="journal article" date="2019" name="Int. J. Syst. Evol. Microbiol.">
        <title>The Global Catalogue of Microorganisms (GCM) 10K type strain sequencing project: providing services to taxonomists for standard genome sequencing and annotation.</title>
        <authorList>
            <consortium name="The Broad Institute Genomics Platform"/>
            <consortium name="The Broad Institute Genome Sequencing Center for Infectious Disease"/>
            <person name="Wu L."/>
            <person name="Ma J."/>
        </authorList>
    </citation>
    <scope>NUCLEOTIDE SEQUENCE [LARGE SCALE GENOMIC DNA]</scope>
    <source>
        <strain evidence="2">JCM 32206</strain>
    </source>
</reference>
<gene>
    <name evidence="1" type="ORF">GCM10023094_48580</name>
</gene>
<evidence type="ECO:0000313" key="2">
    <source>
        <dbReference type="Proteomes" id="UP001501183"/>
    </source>
</evidence>
<name>A0ABP8PMZ3_9NOCA</name>